<accession>A0A2T0QAP4</accession>
<proteinExistence type="predicted"/>
<dbReference type="GO" id="GO:0003677">
    <property type="term" value="F:DNA binding"/>
    <property type="evidence" value="ECO:0007669"/>
    <property type="project" value="UniProtKB-UniRule"/>
</dbReference>
<evidence type="ECO:0000256" key="1">
    <source>
        <dbReference type="ARBA" id="ARBA00023125"/>
    </source>
</evidence>
<dbReference type="Pfam" id="PF17926">
    <property type="entry name" value="TetR_C_21"/>
    <property type="match status" value="1"/>
</dbReference>
<sequence length="197" mass="20914">MSTEHSLNNLAAMPTRDPEAKRRRLLDAARAEFAAHGIAGARVDRIAKRAGCSAGLVYTYFGGKDELFDAVFADVVDGAVTEVPITPDDIPGYAGRLFDAHERHPEVARVVGWYRLERGTALPSSAGAATGAKVAAVRAAQEAGTVSRRFDAEQLIALVLTLSAMWTAASVEAGSDAADRAVRRATVVDAVRRLVEP</sequence>
<keyword evidence="5" id="KW-1185">Reference proteome</keyword>
<dbReference type="Pfam" id="PF00440">
    <property type="entry name" value="TetR_N"/>
    <property type="match status" value="1"/>
</dbReference>
<dbReference type="PANTHER" id="PTHR30328">
    <property type="entry name" value="TRANSCRIPTIONAL REPRESSOR"/>
    <property type="match status" value="1"/>
</dbReference>
<dbReference type="GO" id="GO:0006355">
    <property type="term" value="P:regulation of DNA-templated transcription"/>
    <property type="evidence" value="ECO:0007669"/>
    <property type="project" value="UniProtKB-ARBA"/>
</dbReference>
<dbReference type="InterPro" id="IPR009057">
    <property type="entry name" value="Homeodomain-like_sf"/>
</dbReference>
<name>A0A2T0QAP4_9ACTN</name>
<feature type="DNA-binding region" description="H-T-H motif" evidence="2">
    <location>
        <begin position="42"/>
        <end position="61"/>
    </location>
</feature>
<dbReference type="SUPFAM" id="SSF46689">
    <property type="entry name" value="Homeodomain-like"/>
    <property type="match status" value="1"/>
</dbReference>
<dbReference type="AlphaFoldDB" id="A0A2T0QAP4"/>
<keyword evidence="1 2" id="KW-0238">DNA-binding</keyword>
<evidence type="ECO:0000259" key="3">
    <source>
        <dbReference type="PROSITE" id="PS50977"/>
    </source>
</evidence>
<dbReference type="InterPro" id="IPR041467">
    <property type="entry name" value="Sco4008_C"/>
</dbReference>
<reference evidence="4 5" key="1">
    <citation type="submission" date="2018-03" db="EMBL/GenBank/DDBJ databases">
        <title>Genomic Encyclopedia of Archaeal and Bacterial Type Strains, Phase II (KMG-II): from individual species to whole genera.</title>
        <authorList>
            <person name="Goeker M."/>
        </authorList>
    </citation>
    <scope>NUCLEOTIDE SEQUENCE [LARGE SCALE GENOMIC DNA]</scope>
    <source>
        <strain evidence="4 5">DSM 45601</strain>
    </source>
</reference>
<evidence type="ECO:0000313" key="4">
    <source>
        <dbReference type="EMBL" id="PRY00913.1"/>
    </source>
</evidence>
<dbReference type="SUPFAM" id="SSF48498">
    <property type="entry name" value="Tetracyclin repressor-like, C-terminal domain"/>
    <property type="match status" value="1"/>
</dbReference>
<organism evidence="4 5">
    <name type="scientific">Allonocardiopsis opalescens</name>
    <dbReference type="NCBI Taxonomy" id="1144618"/>
    <lineage>
        <taxon>Bacteria</taxon>
        <taxon>Bacillati</taxon>
        <taxon>Actinomycetota</taxon>
        <taxon>Actinomycetes</taxon>
        <taxon>Streptosporangiales</taxon>
        <taxon>Allonocardiopsis</taxon>
    </lineage>
</organism>
<comment type="caution">
    <text evidence="4">The sequence shown here is derived from an EMBL/GenBank/DDBJ whole genome shotgun (WGS) entry which is preliminary data.</text>
</comment>
<feature type="domain" description="HTH tetR-type" evidence="3">
    <location>
        <begin position="19"/>
        <end position="79"/>
    </location>
</feature>
<dbReference type="Gene3D" id="1.10.357.10">
    <property type="entry name" value="Tetracycline Repressor, domain 2"/>
    <property type="match status" value="1"/>
</dbReference>
<dbReference type="InterPro" id="IPR001647">
    <property type="entry name" value="HTH_TetR"/>
</dbReference>
<dbReference type="Proteomes" id="UP000237846">
    <property type="component" value="Unassembled WGS sequence"/>
</dbReference>
<dbReference type="PROSITE" id="PS50977">
    <property type="entry name" value="HTH_TETR_2"/>
    <property type="match status" value="1"/>
</dbReference>
<dbReference type="InterPro" id="IPR036271">
    <property type="entry name" value="Tet_transcr_reg_TetR-rel_C_sf"/>
</dbReference>
<gene>
    <name evidence="4" type="ORF">CLV72_102545</name>
</gene>
<protein>
    <submittedName>
        <fullName evidence="4">TetR family transcriptional regulator</fullName>
    </submittedName>
</protein>
<dbReference type="PRINTS" id="PR00455">
    <property type="entry name" value="HTHTETR"/>
</dbReference>
<evidence type="ECO:0000313" key="5">
    <source>
        <dbReference type="Proteomes" id="UP000237846"/>
    </source>
</evidence>
<dbReference type="EMBL" id="PVZC01000002">
    <property type="protein sequence ID" value="PRY00913.1"/>
    <property type="molecule type" value="Genomic_DNA"/>
</dbReference>
<dbReference type="PANTHER" id="PTHR30328:SF54">
    <property type="entry name" value="HTH-TYPE TRANSCRIPTIONAL REPRESSOR SCO4008"/>
    <property type="match status" value="1"/>
</dbReference>
<evidence type="ECO:0000256" key="2">
    <source>
        <dbReference type="PROSITE-ProRule" id="PRU00335"/>
    </source>
</evidence>
<dbReference type="InterPro" id="IPR050109">
    <property type="entry name" value="HTH-type_TetR-like_transc_reg"/>
</dbReference>